<name>A0A4S4LAP4_9AGAM</name>
<dbReference type="PANTHER" id="PTHR12049:SF7">
    <property type="entry name" value="PROTEIN ARGININE METHYLTRANSFERASE NDUFAF7, MITOCHONDRIAL"/>
    <property type="match status" value="1"/>
</dbReference>
<dbReference type="Gene3D" id="3.40.50.12710">
    <property type="match status" value="1"/>
</dbReference>
<comment type="similarity">
    <text evidence="2 7">Belongs to the NDUFAF7 family.</text>
</comment>
<keyword evidence="9" id="KW-1185">Reference proteome</keyword>
<evidence type="ECO:0000256" key="5">
    <source>
        <dbReference type="ARBA" id="ARBA00023128"/>
    </source>
</evidence>
<dbReference type="GO" id="GO:0032259">
    <property type="term" value="P:methylation"/>
    <property type="evidence" value="ECO:0007669"/>
    <property type="project" value="UniProtKB-KW"/>
</dbReference>
<organism evidence="8 9">
    <name type="scientific">Phellinidium pouzarii</name>
    <dbReference type="NCBI Taxonomy" id="167371"/>
    <lineage>
        <taxon>Eukaryota</taxon>
        <taxon>Fungi</taxon>
        <taxon>Dikarya</taxon>
        <taxon>Basidiomycota</taxon>
        <taxon>Agaricomycotina</taxon>
        <taxon>Agaricomycetes</taxon>
        <taxon>Hymenochaetales</taxon>
        <taxon>Hymenochaetaceae</taxon>
        <taxon>Phellinidium</taxon>
    </lineage>
</organism>
<dbReference type="SUPFAM" id="SSF53335">
    <property type="entry name" value="S-adenosyl-L-methionine-dependent methyltransferases"/>
    <property type="match status" value="1"/>
</dbReference>
<dbReference type="GO" id="GO:0005739">
    <property type="term" value="C:mitochondrion"/>
    <property type="evidence" value="ECO:0007669"/>
    <property type="project" value="UniProtKB-SubCell"/>
</dbReference>
<dbReference type="InterPro" id="IPR038375">
    <property type="entry name" value="NDUFAF7_sf"/>
</dbReference>
<keyword evidence="3 7" id="KW-0489">Methyltransferase</keyword>
<comment type="subcellular location">
    <subcellularLocation>
        <location evidence="1 7">Mitochondrion</location>
    </subcellularLocation>
</comment>
<comment type="function">
    <text evidence="7">Arginine methyltransferase involved in the assembly or stability of mitochondrial NADH:ubiquinone oxidoreductase complex (complex I).</text>
</comment>
<evidence type="ECO:0000256" key="1">
    <source>
        <dbReference type="ARBA" id="ARBA00004173"/>
    </source>
</evidence>
<reference evidence="8 9" key="1">
    <citation type="submission" date="2019-02" db="EMBL/GenBank/DDBJ databases">
        <title>Genome sequencing of the rare red list fungi Phellinidium pouzarii.</title>
        <authorList>
            <person name="Buettner E."/>
            <person name="Kellner H."/>
        </authorList>
    </citation>
    <scope>NUCLEOTIDE SEQUENCE [LARGE SCALE GENOMIC DNA]</scope>
    <source>
        <strain evidence="8 9">DSM 108285</strain>
    </source>
</reference>
<gene>
    <name evidence="8" type="ORF">EW145_g2608</name>
</gene>
<dbReference type="EMBL" id="SGPK01000094">
    <property type="protein sequence ID" value="THH08597.1"/>
    <property type="molecule type" value="Genomic_DNA"/>
</dbReference>
<evidence type="ECO:0000313" key="8">
    <source>
        <dbReference type="EMBL" id="THH08597.1"/>
    </source>
</evidence>
<dbReference type="AlphaFoldDB" id="A0A4S4LAP4"/>
<dbReference type="PANTHER" id="PTHR12049">
    <property type="entry name" value="PROTEIN ARGININE METHYLTRANSFERASE NDUFAF7, MITOCHONDRIAL"/>
    <property type="match status" value="1"/>
</dbReference>
<dbReference type="InterPro" id="IPR003788">
    <property type="entry name" value="NDUFAF7"/>
</dbReference>
<proteinExistence type="inferred from homology"/>
<dbReference type="InterPro" id="IPR029063">
    <property type="entry name" value="SAM-dependent_MTases_sf"/>
</dbReference>
<keyword evidence="4 7" id="KW-0808">Transferase</keyword>
<dbReference type="Proteomes" id="UP000308199">
    <property type="component" value="Unassembled WGS sequence"/>
</dbReference>
<dbReference type="GO" id="GO:0035243">
    <property type="term" value="F:protein-arginine omega-N symmetric methyltransferase activity"/>
    <property type="evidence" value="ECO:0007669"/>
    <property type="project" value="UniProtKB-EC"/>
</dbReference>
<dbReference type="GO" id="GO:0032981">
    <property type="term" value="P:mitochondrial respiratory chain complex I assembly"/>
    <property type="evidence" value="ECO:0007669"/>
    <property type="project" value="TreeGrafter"/>
</dbReference>
<dbReference type="EC" id="2.1.1.320" evidence="7"/>
<comment type="caution">
    <text evidence="8">The sequence shown here is derived from an EMBL/GenBank/DDBJ whole genome shotgun (WGS) entry which is preliminary data.</text>
</comment>
<dbReference type="OrthoDB" id="438553at2759"/>
<dbReference type="Pfam" id="PF02636">
    <property type="entry name" value="Methyltransf_28"/>
    <property type="match status" value="1"/>
</dbReference>
<keyword evidence="5 7" id="KW-0496">Mitochondrion</keyword>
<comment type="catalytic activity">
    <reaction evidence="6 7">
        <text>L-arginyl-[protein] + 2 S-adenosyl-L-methionine = N(omega),N(omega)'-dimethyl-L-arginyl-[protein] + 2 S-adenosyl-L-homocysteine + 2 H(+)</text>
        <dbReference type="Rhea" id="RHEA:48108"/>
        <dbReference type="Rhea" id="RHEA-COMP:10532"/>
        <dbReference type="Rhea" id="RHEA-COMP:11992"/>
        <dbReference type="ChEBI" id="CHEBI:15378"/>
        <dbReference type="ChEBI" id="CHEBI:29965"/>
        <dbReference type="ChEBI" id="CHEBI:57856"/>
        <dbReference type="ChEBI" id="CHEBI:59789"/>
        <dbReference type="ChEBI" id="CHEBI:88221"/>
        <dbReference type="EC" id="2.1.1.320"/>
    </reaction>
</comment>
<protein>
    <recommendedName>
        <fullName evidence="7">Protein arginine methyltransferase NDUFAF7</fullName>
        <ecNumber evidence="7">2.1.1.320</ecNumber>
    </recommendedName>
</protein>
<sequence>MNTCKLTASNSRALLARKYGRSRATRSAYTTVRAAFDTASARHVSTATPTKLDKIIRDSIKATGPMSVSTYMQLCLAHPTEGYYMSPSNAVFGKQGDFITSPEISQVFGELIAIWHLARWYAAGRPRRVRVVELGPGRGTLIADAFRTWSQFSDSFAATCELHLIETSGPMRALQHETLQKYGFFKGTEDGSQERFYWRDSLEDMLANSKVDEGTYTIVIAHEFFDALPVHVVEKHKTSWHEIQITSEPNPAVPIVIRDLETSPSPPFRFVRTPEPTPLAILLGSMSPRYNKLAEGSRLEVSPVAFKAARQIAELVSHPKSSGGSALIIDYGQESHSGNSLRAFKKHKIVNIFETPGKCDLTTNVDFAALKEALGDSVTPYGPITQHDFLNNMSIKPRVEMLMQAAARSGSNKSEIARAAARLVDLTGMGSQYKFLGIVGTGVRTTGETDIWPFVRD</sequence>
<evidence type="ECO:0000256" key="3">
    <source>
        <dbReference type="ARBA" id="ARBA00022603"/>
    </source>
</evidence>
<evidence type="ECO:0000256" key="2">
    <source>
        <dbReference type="ARBA" id="ARBA00005891"/>
    </source>
</evidence>
<evidence type="ECO:0000256" key="6">
    <source>
        <dbReference type="ARBA" id="ARBA00048612"/>
    </source>
</evidence>
<evidence type="ECO:0000313" key="9">
    <source>
        <dbReference type="Proteomes" id="UP000308199"/>
    </source>
</evidence>
<evidence type="ECO:0000256" key="7">
    <source>
        <dbReference type="RuleBase" id="RU364114"/>
    </source>
</evidence>
<evidence type="ECO:0000256" key="4">
    <source>
        <dbReference type="ARBA" id="ARBA00022679"/>
    </source>
</evidence>
<accession>A0A4S4LAP4</accession>